<proteinExistence type="predicted"/>
<reference evidence="2 3" key="1">
    <citation type="journal article" date="2020" name="New Microbes New Infect">
        <title>Sellimonas caecigallum sp. nov., description and genome sequence of a new member of the Sellimonas genus isolated from the cecum of feral chicken.</title>
        <authorList>
            <person name="Wongkuna S."/>
            <person name="Ghimire S."/>
            <person name="Antony L."/>
            <person name="Chankhamhaengdecha S."/>
            <person name="Janvilisri T."/>
            <person name="Scaria J."/>
        </authorList>
    </citation>
    <scope>NUCLEOTIDE SEQUENCE [LARGE SCALE GENOMIC DNA]</scope>
    <source>
        <strain evidence="2 3">SW451</strain>
    </source>
</reference>
<dbReference type="Proteomes" id="UP000779049">
    <property type="component" value="Unassembled WGS sequence"/>
</dbReference>
<organism evidence="2 3">
    <name type="scientific">Sellimonas caecigallum</name>
    <dbReference type="NCBI Taxonomy" id="2592333"/>
    <lineage>
        <taxon>Bacteria</taxon>
        <taxon>Bacillati</taxon>
        <taxon>Bacillota</taxon>
        <taxon>Clostridia</taxon>
        <taxon>Lachnospirales</taxon>
        <taxon>Lachnospiraceae</taxon>
        <taxon>Sellimonas</taxon>
    </lineage>
</organism>
<dbReference type="InterPro" id="IPR001763">
    <property type="entry name" value="Rhodanese-like_dom"/>
</dbReference>
<dbReference type="Gene3D" id="3.40.250.10">
    <property type="entry name" value="Rhodanese-like domain"/>
    <property type="match status" value="1"/>
</dbReference>
<evidence type="ECO:0000259" key="1">
    <source>
        <dbReference type="PROSITE" id="PS50206"/>
    </source>
</evidence>
<gene>
    <name evidence="2" type="ORF">FLB61_12665</name>
</gene>
<comment type="caution">
    <text evidence="2">The sequence shown here is derived from an EMBL/GenBank/DDBJ whole genome shotgun (WGS) entry which is preliminary data.</text>
</comment>
<dbReference type="EMBL" id="VIRV01000033">
    <property type="protein sequence ID" value="MBY0759910.1"/>
    <property type="molecule type" value="Genomic_DNA"/>
</dbReference>
<dbReference type="PROSITE" id="PS50206">
    <property type="entry name" value="RHODANESE_3"/>
    <property type="match status" value="1"/>
</dbReference>
<name>A0ABS7LA29_9FIRM</name>
<dbReference type="InterPro" id="IPR050229">
    <property type="entry name" value="GlpE_sulfurtransferase"/>
</dbReference>
<dbReference type="InterPro" id="IPR036873">
    <property type="entry name" value="Rhodanese-like_dom_sf"/>
</dbReference>
<dbReference type="PANTHER" id="PTHR43031">
    <property type="entry name" value="FAD-DEPENDENT OXIDOREDUCTASE"/>
    <property type="match status" value="1"/>
</dbReference>
<dbReference type="PANTHER" id="PTHR43031:SF18">
    <property type="entry name" value="RHODANESE-RELATED SULFURTRANSFERASES"/>
    <property type="match status" value="1"/>
</dbReference>
<keyword evidence="3" id="KW-1185">Reference proteome</keyword>
<dbReference type="SMART" id="SM00450">
    <property type="entry name" value="RHOD"/>
    <property type="match status" value="1"/>
</dbReference>
<sequence>MEYKHITQEEAKHLMDTEPNVIVLDVRNPEEYSNGHIKGAVNLPNPSITNREIPELPDKDQKILVYCLSGQRSRIAAKKLAILGYTNIHEFGGIADWKYETEL</sequence>
<protein>
    <submittedName>
        <fullName evidence="2">Rhodanese-like domain-containing protein</fullName>
    </submittedName>
</protein>
<accession>A0ABS7LA29</accession>
<evidence type="ECO:0000313" key="3">
    <source>
        <dbReference type="Proteomes" id="UP000779049"/>
    </source>
</evidence>
<feature type="domain" description="Rhodanese" evidence="1">
    <location>
        <begin position="17"/>
        <end position="102"/>
    </location>
</feature>
<dbReference type="SUPFAM" id="SSF52821">
    <property type="entry name" value="Rhodanese/Cell cycle control phosphatase"/>
    <property type="match status" value="1"/>
</dbReference>
<evidence type="ECO:0000313" key="2">
    <source>
        <dbReference type="EMBL" id="MBY0759910.1"/>
    </source>
</evidence>
<dbReference type="RefSeq" id="WP_087203058.1">
    <property type="nucleotide sequence ID" value="NZ_CP173660.1"/>
</dbReference>
<dbReference type="Pfam" id="PF00581">
    <property type="entry name" value="Rhodanese"/>
    <property type="match status" value="1"/>
</dbReference>
<dbReference type="CDD" id="cd00158">
    <property type="entry name" value="RHOD"/>
    <property type="match status" value="1"/>
</dbReference>